<protein>
    <submittedName>
        <fullName evidence="2">Uncharacterized protein LOC105422019 isoform X2</fullName>
    </submittedName>
</protein>
<accession>A0A6I9VSJ6</accession>
<organism evidence="1 2">
    <name type="scientific">Pogonomyrmex barbatus</name>
    <name type="common">red harvester ant</name>
    <dbReference type="NCBI Taxonomy" id="144034"/>
    <lineage>
        <taxon>Eukaryota</taxon>
        <taxon>Metazoa</taxon>
        <taxon>Ecdysozoa</taxon>
        <taxon>Arthropoda</taxon>
        <taxon>Hexapoda</taxon>
        <taxon>Insecta</taxon>
        <taxon>Pterygota</taxon>
        <taxon>Neoptera</taxon>
        <taxon>Endopterygota</taxon>
        <taxon>Hymenoptera</taxon>
        <taxon>Apocrita</taxon>
        <taxon>Aculeata</taxon>
        <taxon>Formicoidea</taxon>
        <taxon>Formicidae</taxon>
        <taxon>Myrmicinae</taxon>
        <taxon>Pogonomyrmex</taxon>
    </lineage>
</organism>
<dbReference type="GeneID" id="105422019"/>
<sequence>MSSTNVHETSRRQDEFSIISDTLTLVKKSSNFKPAIRPSYGDLIINGCSIHYMRAN</sequence>
<dbReference type="AlphaFoldDB" id="A0A6I9VSJ6"/>
<dbReference type="Proteomes" id="UP000504615">
    <property type="component" value="Unplaced"/>
</dbReference>
<dbReference type="RefSeq" id="XP_011629530.1">
    <property type="nucleotide sequence ID" value="XM_011631228.2"/>
</dbReference>
<proteinExistence type="predicted"/>
<name>A0A6I9VSJ6_9HYME</name>
<reference evidence="2" key="1">
    <citation type="submission" date="2025-08" db="UniProtKB">
        <authorList>
            <consortium name="RefSeq"/>
        </authorList>
    </citation>
    <scope>IDENTIFICATION</scope>
</reference>
<gene>
    <name evidence="2" type="primary">LOC105422019</name>
</gene>
<evidence type="ECO:0000313" key="1">
    <source>
        <dbReference type="Proteomes" id="UP000504615"/>
    </source>
</evidence>
<evidence type="ECO:0000313" key="2">
    <source>
        <dbReference type="RefSeq" id="XP_011629530.1"/>
    </source>
</evidence>
<keyword evidence="1" id="KW-1185">Reference proteome</keyword>